<dbReference type="EMBL" id="JANJYJ010000001">
    <property type="protein sequence ID" value="KAK3229385.1"/>
    <property type="molecule type" value="Genomic_DNA"/>
</dbReference>
<dbReference type="PANTHER" id="PTHR31476">
    <property type="entry name" value="PROTEIN WHAT'S THIS FACTOR 1 HOMOLOG, CHLOROPLASTIC"/>
    <property type="match status" value="1"/>
</dbReference>
<dbReference type="InterPro" id="IPR021099">
    <property type="entry name" value="PORR_domain"/>
</dbReference>
<dbReference type="InterPro" id="IPR045040">
    <property type="entry name" value="PORR_fam"/>
</dbReference>
<dbReference type="GO" id="GO:0003723">
    <property type="term" value="F:RNA binding"/>
    <property type="evidence" value="ECO:0007669"/>
    <property type="project" value="InterPro"/>
</dbReference>
<evidence type="ECO:0000259" key="1">
    <source>
        <dbReference type="Pfam" id="PF11955"/>
    </source>
</evidence>
<proteinExistence type="predicted"/>
<keyword evidence="3" id="KW-1185">Reference proteome</keyword>
<dbReference type="AlphaFoldDB" id="A0AAE0B4Z2"/>
<dbReference type="PANTHER" id="PTHR31476:SF2">
    <property type="entry name" value="UBIQUITIN CARBOXYL-TERMINAL HYDROLASE FAMILY PROTEIN"/>
    <property type="match status" value="1"/>
</dbReference>
<evidence type="ECO:0000313" key="2">
    <source>
        <dbReference type="EMBL" id="KAK3229385.1"/>
    </source>
</evidence>
<evidence type="ECO:0000313" key="3">
    <source>
        <dbReference type="Proteomes" id="UP001281410"/>
    </source>
</evidence>
<name>A0AAE0B4Z2_9ROSI</name>
<gene>
    <name evidence="2" type="ORF">Dsin_001266</name>
</gene>
<reference evidence="2" key="1">
    <citation type="journal article" date="2023" name="Plant J.">
        <title>Genome sequences and population genomics provide insights into the demographic history, inbreeding, and mutation load of two 'living fossil' tree species of Dipteronia.</title>
        <authorList>
            <person name="Feng Y."/>
            <person name="Comes H.P."/>
            <person name="Chen J."/>
            <person name="Zhu S."/>
            <person name="Lu R."/>
            <person name="Zhang X."/>
            <person name="Li P."/>
            <person name="Qiu J."/>
            <person name="Olsen K.M."/>
            <person name="Qiu Y."/>
        </authorList>
    </citation>
    <scope>NUCLEOTIDE SEQUENCE</scope>
    <source>
        <strain evidence="2">NBL</strain>
    </source>
</reference>
<organism evidence="2 3">
    <name type="scientific">Dipteronia sinensis</name>
    <dbReference type="NCBI Taxonomy" id="43782"/>
    <lineage>
        <taxon>Eukaryota</taxon>
        <taxon>Viridiplantae</taxon>
        <taxon>Streptophyta</taxon>
        <taxon>Embryophyta</taxon>
        <taxon>Tracheophyta</taxon>
        <taxon>Spermatophyta</taxon>
        <taxon>Magnoliopsida</taxon>
        <taxon>eudicotyledons</taxon>
        <taxon>Gunneridae</taxon>
        <taxon>Pentapetalae</taxon>
        <taxon>rosids</taxon>
        <taxon>malvids</taxon>
        <taxon>Sapindales</taxon>
        <taxon>Sapindaceae</taxon>
        <taxon>Hippocastanoideae</taxon>
        <taxon>Acereae</taxon>
        <taxon>Dipteronia</taxon>
    </lineage>
</organism>
<comment type="caution">
    <text evidence="2">The sequence shown here is derived from an EMBL/GenBank/DDBJ whole genome shotgun (WGS) entry which is preliminary data.</text>
</comment>
<feature type="domain" description="PORR" evidence="1">
    <location>
        <begin position="45"/>
        <end position="126"/>
    </location>
</feature>
<accession>A0AAE0B4Z2</accession>
<protein>
    <recommendedName>
        <fullName evidence="1">PORR domain-containing protein</fullName>
    </recommendedName>
</protein>
<dbReference type="Pfam" id="PF11955">
    <property type="entry name" value="PORR"/>
    <property type="match status" value="1"/>
</dbReference>
<dbReference type="Proteomes" id="UP001281410">
    <property type="component" value="Unassembled WGS sequence"/>
</dbReference>
<sequence>MPMMTINDDDDDDGFKNLFDSDDLDLDFHFDDDDENLQLEAPKSVRSPELDNLVVKQNKISFLQKLKTLLLSKPKHYIPLHILSKCRSYLALPENRSIRTMIYRYLTIFELFHIPMPPTPLNATKSGYHVLKRHHRNFLIMFGELQTVCPYNTSIEEFAKESRS</sequence>